<dbReference type="AlphaFoldDB" id="A0A2R6PN26"/>
<dbReference type="InterPro" id="IPR015366">
    <property type="entry name" value="S53_propep"/>
</dbReference>
<proteinExistence type="predicted"/>
<feature type="signal peptide" evidence="1">
    <location>
        <begin position="1"/>
        <end position="17"/>
    </location>
</feature>
<evidence type="ECO:0000313" key="3">
    <source>
        <dbReference type="EMBL" id="PSR93806.1"/>
    </source>
</evidence>
<dbReference type="PANTHER" id="PTHR14218:SF15">
    <property type="entry name" value="TRIPEPTIDYL-PEPTIDASE 1"/>
    <property type="match status" value="1"/>
</dbReference>
<gene>
    <name evidence="3" type="ORF">PHLCEN_2v4701</name>
</gene>
<dbReference type="Pfam" id="PF09286">
    <property type="entry name" value="Pro-kuma_activ"/>
    <property type="match status" value="1"/>
</dbReference>
<dbReference type="GO" id="GO:0004252">
    <property type="term" value="F:serine-type endopeptidase activity"/>
    <property type="evidence" value="ECO:0007669"/>
    <property type="project" value="InterPro"/>
</dbReference>
<reference evidence="3 4" key="1">
    <citation type="submission" date="2018-02" db="EMBL/GenBank/DDBJ databases">
        <title>Genome sequence of the basidiomycete white-rot fungus Phlebia centrifuga.</title>
        <authorList>
            <person name="Granchi Z."/>
            <person name="Peng M."/>
            <person name="de Vries R.P."/>
            <person name="Hilden K."/>
            <person name="Makela M.R."/>
            <person name="Grigoriev I."/>
            <person name="Riley R."/>
        </authorList>
    </citation>
    <scope>NUCLEOTIDE SEQUENCE [LARGE SCALE GENOMIC DNA]</scope>
    <source>
        <strain evidence="3 4">FBCC195</strain>
    </source>
</reference>
<dbReference type="GO" id="GO:0006508">
    <property type="term" value="P:proteolysis"/>
    <property type="evidence" value="ECO:0007669"/>
    <property type="project" value="InterPro"/>
</dbReference>
<evidence type="ECO:0000256" key="1">
    <source>
        <dbReference type="SAM" id="SignalP"/>
    </source>
</evidence>
<sequence>MIFPLLLSVFLPAFASAVPRELVARVKESIIPPREWTRQGRAPSHLPIELRIALPQPNFSELERHLYEISDPFHDRYGQHLSQEEVNELVTPHPDSIDQVNEWLASHGLSEEEFSRSPARDWVKVKVPISLAETMLDTEYYVWAHSASGDTIIRTTTYSLPEHLHEHIELVQPTTLFANLRAMRTTFRFDKEVPTTVAANAPPINVPTASGGHVDASCNFTVTITCLQELYNAVGYVPSATIGNKIGITGYLDQFANIQDLQSFFAKQRPDALGSNFTFISINGMRYRVFFNLSLNNYLGGLNNQTPADAGAEANLGMCTIAPSSAEA</sequence>
<dbReference type="GO" id="GO:0008240">
    <property type="term" value="F:tripeptidyl-peptidase activity"/>
    <property type="evidence" value="ECO:0007669"/>
    <property type="project" value="TreeGrafter"/>
</dbReference>
<dbReference type="PANTHER" id="PTHR14218">
    <property type="entry name" value="PROTEASE S8 TRIPEPTIDYL PEPTIDASE I CLN2"/>
    <property type="match status" value="1"/>
</dbReference>
<dbReference type="Gene3D" id="3.40.50.200">
    <property type="entry name" value="Peptidase S8/S53 domain"/>
    <property type="match status" value="1"/>
</dbReference>
<feature type="domain" description="Peptidase S53 activation" evidence="2">
    <location>
        <begin position="33"/>
        <end position="177"/>
    </location>
</feature>
<evidence type="ECO:0000259" key="2">
    <source>
        <dbReference type="SMART" id="SM00944"/>
    </source>
</evidence>
<dbReference type="InterPro" id="IPR050819">
    <property type="entry name" value="Tripeptidyl-peptidase_I"/>
</dbReference>
<comment type="caution">
    <text evidence="3">The sequence shown here is derived from an EMBL/GenBank/DDBJ whole genome shotgun (WGS) entry which is preliminary data.</text>
</comment>
<name>A0A2R6PN26_9APHY</name>
<dbReference type="EMBL" id="MLYV02000468">
    <property type="protein sequence ID" value="PSR93806.1"/>
    <property type="molecule type" value="Genomic_DNA"/>
</dbReference>
<dbReference type="Proteomes" id="UP000186601">
    <property type="component" value="Unassembled WGS sequence"/>
</dbReference>
<evidence type="ECO:0000313" key="4">
    <source>
        <dbReference type="Proteomes" id="UP000186601"/>
    </source>
</evidence>
<keyword evidence="1" id="KW-0732">Signal</keyword>
<accession>A0A2R6PN26</accession>
<protein>
    <recommendedName>
        <fullName evidence="2">Peptidase S53 activation domain-containing protein</fullName>
    </recommendedName>
</protein>
<keyword evidence="4" id="KW-1185">Reference proteome</keyword>
<dbReference type="CDD" id="cd11377">
    <property type="entry name" value="Pro-peptidase_S53"/>
    <property type="match status" value="1"/>
</dbReference>
<dbReference type="STRING" id="98765.A0A2R6PN26"/>
<dbReference type="SUPFAM" id="SSF54897">
    <property type="entry name" value="Protease propeptides/inhibitors"/>
    <property type="match status" value="1"/>
</dbReference>
<organism evidence="3 4">
    <name type="scientific">Hermanssonia centrifuga</name>
    <dbReference type="NCBI Taxonomy" id="98765"/>
    <lineage>
        <taxon>Eukaryota</taxon>
        <taxon>Fungi</taxon>
        <taxon>Dikarya</taxon>
        <taxon>Basidiomycota</taxon>
        <taxon>Agaricomycotina</taxon>
        <taxon>Agaricomycetes</taxon>
        <taxon>Polyporales</taxon>
        <taxon>Meruliaceae</taxon>
        <taxon>Hermanssonia</taxon>
    </lineage>
</organism>
<dbReference type="OrthoDB" id="409122at2759"/>
<dbReference type="InterPro" id="IPR036852">
    <property type="entry name" value="Peptidase_S8/S53_dom_sf"/>
</dbReference>
<feature type="chain" id="PRO_5015310915" description="Peptidase S53 activation domain-containing protein" evidence="1">
    <location>
        <begin position="18"/>
        <end position="328"/>
    </location>
</feature>
<dbReference type="SMART" id="SM00944">
    <property type="entry name" value="Pro-kuma_activ"/>
    <property type="match status" value="1"/>
</dbReference>